<evidence type="ECO:0000256" key="1">
    <source>
        <dbReference type="SAM" id="SignalP"/>
    </source>
</evidence>
<reference evidence="3" key="1">
    <citation type="submission" date="2025-08" db="UniProtKB">
        <authorList>
            <consortium name="RefSeq"/>
        </authorList>
    </citation>
    <scope>IDENTIFICATION</scope>
</reference>
<dbReference type="GeneID" id="113469808"/>
<protein>
    <submittedName>
        <fullName evidence="3">Uncharacterized protein LOC113469808</fullName>
    </submittedName>
</protein>
<feature type="chain" id="PRO_5018136584" evidence="1">
    <location>
        <begin position="19"/>
        <end position="155"/>
    </location>
</feature>
<name>A0A3Q0J537_DIACI</name>
<accession>A0A3Q0J537</accession>
<dbReference type="KEGG" id="dci:113469808"/>
<evidence type="ECO:0000313" key="3">
    <source>
        <dbReference type="RefSeq" id="XP_026683536.1"/>
    </source>
</evidence>
<evidence type="ECO:0000313" key="2">
    <source>
        <dbReference type="Proteomes" id="UP000079169"/>
    </source>
</evidence>
<feature type="signal peptide" evidence="1">
    <location>
        <begin position="1"/>
        <end position="18"/>
    </location>
</feature>
<gene>
    <name evidence="3" type="primary">LOC113469808</name>
</gene>
<keyword evidence="2" id="KW-1185">Reference proteome</keyword>
<dbReference type="PaxDb" id="121845-A0A3Q0J537"/>
<keyword evidence="1" id="KW-0732">Signal</keyword>
<dbReference type="Proteomes" id="UP000079169">
    <property type="component" value="Unplaced"/>
</dbReference>
<sequence length="155" mass="17411">MILSLMRFLLPCLTLSSANPLDLGKNLTDELNASYGRPQPDAQLNRIIGRFCNFLQAKTDKTTTDVFGDTLRTRFVVFKFVECSTKLTVRAGRAHLIEKAVQDTVANLTGNGLHLRYFAAHAGEPNKTAVRNGFLKHLVDEVLRCFPKDLRDDFL</sequence>
<organism evidence="2 3">
    <name type="scientific">Diaphorina citri</name>
    <name type="common">Asian citrus psyllid</name>
    <dbReference type="NCBI Taxonomy" id="121845"/>
    <lineage>
        <taxon>Eukaryota</taxon>
        <taxon>Metazoa</taxon>
        <taxon>Ecdysozoa</taxon>
        <taxon>Arthropoda</taxon>
        <taxon>Hexapoda</taxon>
        <taxon>Insecta</taxon>
        <taxon>Pterygota</taxon>
        <taxon>Neoptera</taxon>
        <taxon>Paraneoptera</taxon>
        <taxon>Hemiptera</taxon>
        <taxon>Sternorrhyncha</taxon>
        <taxon>Psylloidea</taxon>
        <taxon>Psyllidae</taxon>
        <taxon>Diaphorininae</taxon>
        <taxon>Diaphorina</taxon>
    </lineage>
</organism>
<dbReference type="RefSeq" id="XP_026683536.1">
    <property type="nucleotide sequence ID" value="XM_026827735.1"/>
</dbReference>
<proteinExistence type="predicted"/>
<dbReference type="AlphaFoldDB" id="A0A3Q0J537"/>